<sequence>MILPQDTKEPLVDSDSELDFDLDEDDFVPPYSLAPADNAPLLSHQDDIELCPPPYCAGDDVEAACKRQPTSLREQLQKRRTRILWSCLAVIALYTTLVTVFAAHHRRPHHHTHFRPDHASGTFSALGAAGRSGCASFPPGSPYPHWSDRAQRSSNSTFLLSTLYSAEIFNQFRGDAVVGDIFLTAYDVGNDEVDNHGAIYEGDQPPPGEYVRMTVEAVYDVDDADRDEGAGWDMLQAAQVCLVSRRDAPHAHPGPGRSLRNGARGIDLDAVKPADIDRLPLHFRLHVRVPRHASVELVEGKEIMERKELRSSLPPLLLQGAAGSANVKELSGVALSALRIRTLAGSINVHDTAAEVLQLRTNSGHISGSFAVSKQLEAQTEAGSIDIDLSLAEGRCGLVDADVSTKAGNIDLRHGEWAQCRTLRENVGSGSGNIRIAAHPRFEGSFRLETALGKLDVEDSGAEDPEGRGRKRTIRKTEKGGWGRKSIKGSVAWNDELKAKSSELKAETSVGKIEVAF</sequence>
<evidence type="ECO:0000256" key="2">
    <source>
        <dbReference type="SAM" id="Phobius"/>
    </source>
</evidence>
<evidence type="ECO:0000313" key="4">
    <source>
        <dbReference type="EMBL" id="EKC99704.1"/>
    </source>
</evidence>
<feature type="transmembrane region" description="Helical" evidence="2">
    <location>
        <begin position="83"/>
        <end position="103"/>
    </location>
</feature>
<protein>
    <recommendedName>
        <fullName evidence="3">DUF4097 domain-containing protein</fullName>
    </recommendedName>
</protein>
<organism evidence="4 5">
    <name type="scientific">Trichosporon asahii var. asahii (strain CBS 8904)</name>
    <name type="common">Yeast</name>
    <dbReference type="NCBI Taxonomy" id="1220162"/>
    <lineage>
        <taxon>Eukaryota</taxon>
        <taxon>Fungi</taxon>
        <taxon>Dikarya</taxon>
        <taxon>Basidiomycota</taxon>
        <taxon>Agaricomycotina</taxon>
        <taxon>Tremellomycetes</taxon>
        <taxon>Trichosporonales</taxon>
        <taxon>Trichosporonaceae</taxon>
        <taxon>Trichosporon</taxon>
    </lineage>
</organism>
<gene>
    <name evidence="4" type="ORF">A1Q2_06014</name>
</gene>
<dbReference type="Proteomes" id="UP000006757">
    <property type="component" value="Unassembled WGS sequence"/>
</dbReference>
<keyword evidence="2" id="KW-1133">Transmembrane helix</keyword>
<evidence type="ECO:0000259" key="3">
    <source>
        <dbReference type="Pfam" id="PF13349"/>
    </source>
</evidence>
<evidence type="ECO:0000313" key="5">
    <source>
        <dbReference type="Proteomes" id="UP000006757"/>
    </source>
</evidence>
<dbReference type="OMA" id="SAGWEML"/>
<accession>K1V6S9</accession>
<dbReference type="HOGENOM" id="CLU_526967_0_0_1"/>
<dbReference type="eggNOG" id="ENOG502SAMB">
    <property type="taxonomic scope" value="Eukaryota"/>
</dbReference>
<feature type="region of interest" description="Disordered" evidence="1">
    <location>
        <begin position="458"/>
        <end position="485"/>
    </location>
</feature>
<keyword evidence="2" id="KW-0472">Membrane</keyword>
<keyword evidence="5" id="KW-1185">Reference proteome</keyword>
<comment type="caution">
    <text evidence="4">The sequence shown here is derived from an EMBL/GenBank/DDBJ whole genome shotgun (WGS) entry which is preliminary data.</text>
</comment>
<dbReference type="InterPro" id="IPR025164">
    <property type="entry name" value="Toastrack_DUF4097"/>
</dbReference>
<dbReference type="Pfam" id="PF13349">
    <property type="entry name" value="DUF4097"/>
    <property type="match status" value="1"/>
</dbReference>
<evidence type="ECO:0000256" key="1">
    <source>
        <dbReference type="SAM" id="MobiDB-lite"/>
    </source>
</evidence>
<reference evidence="4 5" key="1">
    <citation type="journal article" date="2012" name="Eukaryot. Cell">
        <title>Genome sequence of the Trichosporon asahii environmental strain CBS 8904.</title>
        <authorList>
            <person name="Yang R.Y."/>
            <person name="Li H.T."/>
            <person name="Zhu H."/>
            <person name="Zhou G.P."/>
            <person name="Wang M."/>
            <person name="Wang L."/>
        </authorList>
    </citation>
    <scope>NUCLEOTIDE SEQUENCE [LARGE SCALE GENOMIC DNA]</scope>
    <source>
        <strain evidence="4 5">CBS 8904</strain>
    </source>
</reference>
<dbReference type="AlphaFoldDB" id="K1V6S9"/>
<feature type="domain" description="DUF4097" evidence="3">
    <location>
        <begin position="329"/>
        <end position="412"/>
    </location>
</feature>
<name>K1V6S9_TRIAC</name>
<dbReference type="EMBL" id="AMBO01000366">
    <property type="protein sequence ID" value="EKC99704.1"/>
    <property type="molecule type" value="Genomic_DNA"/>
</dbReference>
<dbReference type="InParanoid" id="K1V6S9"/>
<proteinExistence type="predicted"/>
<keyword evidence="2" id="KW-0812">Transmembrane</keyword>
<dbReference type="OrthoDB" id="2572307at2759"/>
<dbReference type="STRING" id="1220162.K1V6S9"/>